<feature type="region of interest" description="Disordered" evidence="1">
    <location>
        <begin position="228"/>
        <end position="310"/>
    </location>
</feature>
<dbReference type="RefSeq" id="XP_030830681.1">
    <property type="nucleotide sequence ID" value="XM_030974821.1"/>
</dbReference>
<evidence type="ECO:0000256" key="1">
    <source>
        <dbReference type="SAM" id="MobiDB-lite"/>
    </source>
</evidence>
<organism evidence="2 3">
    <name type="scientific">Strongylocentrotus purpuratus</name>
    <name type="common">Purple sea urchin</name>
    <dbReference type="NCBI Taxonomy" id="7668"/>
    <lineage>
        <taxon>Eukaryota</taxon>
        <taxon>Metazoa</taxon>
        <taxon>Echinodermata</taxon>
        <taxon>Eleutherozoa</taxon>
        <taxon>Echinozoa</taxon>
        <taxon>Echinoidea</taxon>
        <taxon>Euechinoidea</taxon>
        <taxon>Echinacea</taxon>
        <taxon>Camarodonta</taxon>
        <taxon>Echinidea</taxon>
        <taxon>Strongylocentrotidae</taxon>
        <taxon>Strongylocentrotus</taxon>
    </lineage>
</organism>
<dbReference type="GeneID" id="115918351"/>
<dbReference type="OrthoDB" id="6077228at2759"/>
<feature type="compositionally biased region" description="Acidic residues" evidence="1">
    <location>
        <begin position="324"/>
        <end position="335"/>
    </location>
</feature>
<feature type="compositionally biased region" description="Acidic residues" evidence="1">
    <location>
        <begin position="347"/>
        <end position="356"/>
    </location>
</feature>
<dbReference type="RefSeq" id="XP_030830682.1">
    <property type="nucleotide sequence ID" value="XM_030974822.1"/>
</dbReference>
<dbReference type="EnsemblMetazoa" id="XM_030974822">
    <property type="protein sequence ID" value="XP_030830682"/>
    <property type="gene ID" value="LOC115918351"/>
</dbReference>
<dbReference type="KEGG" id="spu:115918351"/>
<sequence>MDIARSVSWSPETYNMRELMSYLKMPIIAMVRQGHCSLREEDSLSQGQVIRIARIHTQNRVVAKDAKDRLISIPLSFPLDFEVMPKNKSGSIRRTFRKLKRMQLTELVRNYQLPHKVKLPNDHRNRDIVLNVVGIDLSTGPIDLQQLEEEVYLQGNAVNFGELNTTVLNIPDHSDLEVSLALGPRPGKESQFKKLKNKLADKVAKEVRFGDAVDAQVIKRLIQIGADEDETRSRSGSTLRGSRSVPDVRGHVVNDNGTNGDAPSATASRYQKRDSTYNRPSLSALEKRMKENNPPALPPPSPLYNSGSSFEFNNAAFDANDISDSDELESEDTESDVQPAPWTDIKLDDDDDDDEIAPPNILFGKVSAFSFNNPSTWGFGKQNGKADLKTK</sequence>
<feature type="compositionally biased region" description="Polar residues" evidence="1">
    <location>
        <begin position="255"/>
        <end position="269"/>
    </location>
</feature>
<feature type="compositionally biased region" description="Low complexity" evidence="1">
    <location>
        <begin position="234"/>
        <end position="244"/>
    </location>
</feature>
<feature type="region of interest" description="Disordered" evidence="1">
    <location>
        <begin position="324"/>
        <end position="359"/>
    </location>
</feature>
<protein>
    <submittedName>
        <fullName evidence="2">Uncharacterized protein</fullName>
    </submittedName>
</protein>
<dbReference type="EnsemblMetazoa" id="XM_030974821">
    <property type="protein sequence ID" value="XP_030830681"/>
    <property type="gene ID" value="LOC115918351"/>
</dbReference>
<reference evidence="2" key="2">
    <citation type="submission" date="2021-01" db="UniProtKB">
        <authorList>
            <consortium name="EnsemblMetazoa"/>
        </authorList>
    </citation>
    <scope>IDENTIFICATION</scope>
</reference>
<keyword evidence="3" id="KW-1185">Reference proteome</keyword>
<evidence type="ECO:0000313" key="3">
    <source>
        <dbReference type="Proteomes" id="UP000007110"/>
    </source>
</evidence>
<name>A0A7M7N3P8_STRPU</name>
<evidence type="ECO:0000313" key="2">
    <source>
        <dbReference type="EnsemblMetazoa" id="XP_030830681"/>
    </source>
</evidence>
<accession>A0A7M7N3P8</accession>
<reference evidence="3" key="1">
    <citation type="submission" date="2015-02" db="EMBL/GenBank/DDBJ databases">
        <title>Genome sequencing for Strongylocentrotus purpuratus.</title>
        <authorList>
            <person name="Murali S."/>
            <person name="Liu Y."/>
            <person name="Vee V."/>
            <person name="English A."/>
            <person name="Wang M."/>
            <person name="Skinner E."/>
            <person name="Han Y."/>
            <person name="Muzny D.M."/>
            <person name="Worley K.C."/>
            <person name="Gibbs R.A."/>
        </authorList>
    </citation>
    <scope>NUCLEOTIDE SEQUENCE</scope>
</reference>
<proteinExistence type="predicted"/>
<dbReference type="InParanoid" id="A0A7M7N3P8"/>
<dbReference type="Proteomes" id="UP000007110">
    <property type="component" value="Unassembled WGS sequence"/>
</dbReference>
<dbReference type="AlphaFoldDB" id="A0A7M7N3P8"/>